<dbReference type="Proteomes" id="UP000184694">
    <property type="component" value="Unassembled WGS sequence"/>
</dbReference>
<reference evidence="2" key="1">
    <citation type="submission" date="2016-11" db="EMBL/GenBank/DDBJ databases">
        <authorList>
            <person name="Varghese N."/>
            <person name="Submissions S."/>
        </authorList>
    </citation>
    <scope>NUCLEOTIDE SEQUENCE [LARGE SCALE GENOMIC DNA]</scope>
    <source>
        <strain evidence="2">DSM 17456</strain>
    </source>
</reference>
<proteinExistence type="predicted"/>
<protein>
    <submittedName>
        <fullName evidence="1">Uncharacterized protein</fullName>
    </submittedName>
</protein>
<evidence type="ECO:0000313" key="2">
    <source>
        <dbReference type="Proteomes" id="UP000184694"/>
    </source>
</evidence>
<dbReference type="AlphaFoldDB" id="A0A1N6IFU9"/>
<sequence>MTVEQLLHDVKALCPVVVTRKKAQEITGGAVKVKTLANKDSLGCGPAVRVKISGGRVAYPRGAFIEWLAKEWEVQRALF</sequence>
<dbReference type="RefSeq" id="WP_074217460.1">
    <property type="nucleotide sequence ID" value="NZ_FSRG01000006.1"/>
</dbReference>
<accession>A0A1N6IFU9</accession>
<dbReference type="OrthoDB" id="5458469at2"/>
<dbReference type="STRING" id="1121457.SAMN02745161_2710"/>
<name>A0A1N6IFU9_9BACT</name>
<organism evidence="1 2">
    <name type="scientific">Halodesulfovibrio marinisediminis DSM 17456</name>
    <dbReference type="NCBI Taxonomy" id="1121457"/>
    <lineage>
        <taxon>Bacteria</taxon>
        <taxon>Pseudomonadati</taxon>
        <taxon>Thermodesulfobacteriota</taxon>
        <taxon>Desulfovibrionia</taxon>
        <taxon>Desulfovibrionales</taxon>
        <taxon>Desulfovibrionaceae</taxon>
        <taxon>Halodesulfovibrio</taxon>
    </lineage>
</organism>
<keyword evidence="2" id="KW-1185">Reference proteome</keyword>
<dbReference type="EMBL" id="FSRG01000006">
    <property type="protein sequence ID" value="SIO30893.1"/>
    <property type="molecule type" value="Genomic_DNA"/>
</dbReference>
<evidence type="ECO:0000313" key="1">
    <source>
        <dbReference type="EMBL" id="SIO30893.1"/>
    </source>
</evidence>
<gene>
    <name evidence="1" type="ORF">SAMN02745161_2710</name>
</gene>